<comment type="similarity">
    <text evidence="4">Belongs to the MsrB Met sulfoxide reductase family.</text>
</comment>
<dbReference type="EC" id="1.8.4.12" evidence="6"/>
<dbReference type="Gene3D" id="2.170.150.20">
    <property type="entry name" value="Peptide methionine sulfoxide reductase"/>
    <property type="match status" value="1"/>
</dbReference>
<keyword evidence="8" id="KW-0399">Innate immunity</keyword>
<evidence type="ECO:0000313" key="22">
    <source>
        <dbReference type="Ensembl" id="ENSLCNP00005026781.1"/>
    </source>
</evidence>
<dbReference type="PROSITE" id="PS51790">
    <property type="entry name" value="MSRB"/>
    <property type="match status" value="1"/>
</dbReference>
<evidence type="ECO:0000256" key="13">
    <source>
        <dbReference type="ARBA" id="ARBA00023002"/>
    </source>
</evidence>
<evidence type="ECO:0000256" key="18">
    <source>
        <dbReference type="ARBA" id="ARBA00046083"/>
    </source>
</evidence>
<dbReference type="InterPro" id="IPR011057">
    <property type="entry name" value="Mss4-like_sf"/>
</dbReference>
<sequence>MPRTTERELSGVFQAWEWQVSAWVECAAHPADGRCCLLAPRIWALTPERLEPMCLPLSFLLPPGVYVCAKCGYELFSSRSKYAHSSPWPAFTETIHADSVAKRPEHNSPKALKVSCGRCGNGLGHEFLNDGPKPGQSRF</sequence>
<evidence type="ECO:0000256" key="7">
    <source>
        <dbReference type="ARBA" id="ARBA00022490"/>
    </source>
</evidence>
<keyword evidence="7" id="KW-0963">Cytoplasm</keyword>
<feature type="domain" description="MsrB" evidence="21">
    <location>
        <begin position="38"/>
        <end position="139"/>
    </location>
</feature>
<dbReference type="GO" id="GO:0046872">
    <property type="term" value="F:metal ion binding"/>
    <property type="evidence" value="ECO:0007669"/>
    <property type="project" value="UniProtKB-KW"/>
</dbReference>
<dbReference type="InterPro" id="IPR002579">
    <property type="entry name" value="Met_Sox_Rdtase_MsrB_dom"/>
</dbReference>
<dbReference type="AlphaFoldDB" id="A0A667HJN7"/>
<evidence type="ECO:0000256" key="4">
    <source>
        <dbReference type="ARBA" id="ARBA00007174"/>
    </source>
</evidence>
<evidence type="ECO:0000259" key="21">
    <source>
        <dbReference type="PROSITE" id="PS51790"/>
    </source>
</evidence>
<dbReference type="GO" id="GO:0005856">
    <property type="term" value="C:cytoskeleton"/>
    <property type="evidence" value="ECO:0007669"/>
    <property type="project" value="UniProtKB-SubCell"/>
</dbReference>
<dbReference type="SUPFAM" id="SSF51316">
    <property type="entry name" value="Mss4-like"/>
    <property type="match status" value="1"/>
</dbReference>
<protein>
    <recommendedName>
        <fullName evidence="16">Methionine-R-sulfoxide reductase B1</fullName>
        <ecNumber evidence="6">1.8.4.12</ecNumber>
        <ecNumber evidence="5">1.8.4.14</ecNumber>
    </recommendedName>
    <alternativeName>
        <fullName evidence="17">Selenoprotein X</fullName>
    </alternativeName>
</protein>
<evidence type="ECO:0000256" key="17">
    <source>
        <dbReference type="ARBA" id="ARBA00042752"/>
    </source>
</evidence>
<dbReference type="Pfam" id="PF01641">
    <property type="entry name" value="SelR"/>
    <property type="match status" value="1"/>
</dbReference>
<evidence type="ECO:0000256" key="3">
    <source>
        <dbReference type="ARBA" id="ARBA00004245"/>
    </source>
</evidence>
<keyword evidence="14" id="KW-0206">Cytoskeleton</keyword>
<dbReference type="Ensembl" id="ENSLCNT00005029917.1">
    <property type="protein sequence ID" value="ENSLCNP00005026781.1"/>
    <property type="gene ID" value="ENSLCNG00005017422.1"/>
</dbReference>
<keyword evidence="11" id="KW-0391">Immunity</keyword>
<comment type="catalytic activity">
    <reaction evidence="20">
        <text>[thioredoxin]-disulfide + L-methionine + H2O = L-methionine (R)-S-oxide + [thioredoxin]-dithiol</text>
        <dbReference type="Rhea" id="RHEA:21260"/>
        <dbReference type="Rhea" id="RHEA-COMP:10698"/>
        <dbReference type="Rhea" id="RHEA-COMP:10700"/>
        <dbReference type="ChEBI" id="CHEBI:15377"/>
        <dbReference type="ChEBI" id="CHEBI:29950"/>
        <dbReference type="ChEBI" id="CHEBI:50058"/>
        <dbReference type="ChEBI" id="CHEBI:57844"/>
        <dbReference type="ChEBI" id="CHEBI:58773"/>
        <dbReference type="EC" id="1.8.4.14"/>
    </reaction>
</comment>
<comment type="catalytic activity">
    <reaction evidence="19">
        <text>L-methionyl-[protein] + [thioredoxin]-disulfide + H2O = L-methionyl-(R)-S-oxide-[protein] + [thioredoxin]-dithiol</text>
        <dbReference type="Rhea" id="RHEA:24164"/>
        <dbReference type="Rhea" id="RHEA-COMP:10698"/>
        <dbReference type="Rhea" id="RHEA-COMP:10700"/>
        <dbReference type="Rhea" id="RHEA-COMP:12313"/>
        <dbReference type="Rhea" id="RHEA-COMP:12314"/>
        <dbReference type="ChEBI" id="CHEBI:15377"/>
        <dbReference type="ChEBI" id="CHEBI:16044"/>
        <dbReference type="ChEBI" id="CHEBI:29950"/>
        <dbReference type="ChEBI" id="CHEBI:45764"/>
        <dbReference type="ChEBI" id="CHEBI:50058"/>
        <dbReference type="EC" id="1.8.4.12"/>
    </reaction>
</comment>
<evidence type="ECO:0000256" key="8">
    <source>
        <dbReference type="ARBA" id="ARBA00022588"/>
    </source>
</evidence>
<dbReference type="GO" id="GO:0030091">
    <property type="term" value="P:protein repair"/>
    <property type="evidence" value="ECO:0007669"/>
    <property type="project" value="TreeGrafter"/>
</dbReference>
<dbReference type="EC" id="1.8.4.14" evidence="5"/>
<keyword evidence="12" id="KW-0712">Selenocysteine</keyword>
<dbReference type="PANTHER" id="PTHR46755:SF5">
    <property type="entry name" value="METHIONINE-R-SULFOXIDE REDUCTASE B1"/>
    <property type="match status" value="1"/>
</dbReference>
<evidence type="ECO:0000256" key="14">
    <source>
        <dbReference type="ARBA" id="ARBA00023212"/>
    </source>
</evidence>
<evidence type="ECO:0000256" key="12">
    <source>
        <dbReference type="ARBA" id="ARBA00022933"/>
    </source>
</evidence>
<dbReference type="GO" id="GO:0033745">
    <property type="term" value="F:L-methionine-(R)-S-oxide reductase activity"/>
    <property type="evidence" value="ECO:0007669"/>
    <property type="project" value="UniProtKB-EC"/>
</dbReference>
<evidence type="ECO:0000256" key="15">
    <source>
        <dbReference type="ARBA" id="ARBA00023242"/>
    </source>
</evidence>
<keyword evidence="15" id="KW-0539">Nucleus</keyword>
<accession>A0A667HJN7</accession>
<dbReference type="GO" id="GO:0005634">
    <property type="term" value="C:nucleus"/>
    <property type="evidence" value="ECO:0007669"/>
    <property type="project" value="UniProtKB-SubCell"/>
</dbReference>
<keyword evidence="9" id="KW-0479">Metal-binding</keyword>
<evidence type="ECO:0000256" key="10">
    <source>
        <dbReference type="ARBA" id="ARBA00022833"/>
    </source>
</evidence>
<dbReference type="FunFam" id="2.170.150.20:FF:000008">
    <property type="entry name" value="methionine-R-sulfoxide reductase B1"/>
    <property type="match status" value="1"/>
</dbReference>
<dbReference type="GO" id="GO:0033743">
    <property type="term" value="F:peptide-methionine (R)-S-oxide reductase activity"/>
    <property type="evidence" value="ECO:0007669"/>
    <property type="project" value="UniProtKB-EC"/>
</dbReference>
<evidence type="ECO:0000256" key="20">
    <source>
        <dbReference type="ARBA" id="ARBA00049261"/>
    </source>
</evidence>
<dbReference type="InterPro" id="IPR052150">
    <property type="entry name" value="MsrB_Met_sulfoxide_reductase"/>
</dbReference>
<comment type="subcellular location">
    <subcellularLocation>
        <location evidence="3">Cytoplasm</location>
        <location evidence="3">Cytoskeleton</location>
    </subcellularLocation>
    <subcellularLocation>
        <location evidence="2">Nucleus</location>
    </subcellularLocation>
</comment>
<organism evidence="22 23">
    <name type="scientific">Lynx canadensis</name>
    <name type="common">Canada lynx</name>
    <name type="synonym">Felis canadensis</name>
    <dbReference type="NCBI Taxonomy" id="61383"/>
    <lineage>
        <taxon>Eukaryota</taxon>
        <taxon>Metazoa</taxon>
        <taxon>Chordata</taxon>
        <taxon>Craniata</taxon>
        <taxon>Vertebrata</taxon>
        <taxon>Euteleostomi</taxon>
        <taxon>Mammalia</taxon>
        <taxon>Eutheria</taxon>
        <taxon>Laurasiatheria</taxon>
        <taxon>Carnivora</taxon>
        <taxon>Feliformia</taxon>
        <taxon>Felidae</taxon>
        <taxon>Felinae</taxon>
        <taxon>Lynx</taxon>
    </lineage>
</organism>
<evidence type="ECO:0000256" key="9">
    <source>
        <dbReference type="ARBA" id="ARBA00022723"/>
    </source>
</evidence>
<evidence type="ECO:0000256" key="11">
    <source>
        <dbReference type="ARBA" id="ARBA00022859"/>
    </source>
</evidence>
<dbReference type="GO" id="GO:0005737">
    <property type="term" value="C:cytoplasm"/>
    <property type="evidence" value="ECO:0007669"/>
    <property type="project" value="UniProtKB-ARBA"/>
</dbReference>
<gene>
    <name evidence="22" type="primary">MSRB1</name>
</gene>
<comment type="cofactor">
    <cofactor evidence="1">
        <name>Zn(2+)</name>
        <dbReference type="ChEBI" id="CHEBI:29105"/>
    </cofactor>
</comment>
<evidence type="ECO:0000313" key="23">
    <source>
        <dbReference type="Proteomes" id="UP000472241"/>
    </source>
</evidence>
<proteinExistence type="inferred from homology"/>
<dbReference type="PANTHER" id="PTHR46755">
    <property type="entry name" value="METHIONINE-R-SULFOXIDE REDUCTASE B1"/>
    <property type="match status" value="1"/>
</dbReference>
<evidence type="ECO:0000256" key="2">
    <source>
        <dbReference type="ARBA" id="ARBA00004123"/>
    </source>
</evidence>
<dbReference type="GO" id="GO:0045087">
    <property type="term" value="P:innate immune response"/>
    <property type="evidence" value="ECO:0007669"/>
    <property type="project" value="UniProtKB-KW"/>
</dbReference>
<reference evidence="22" key="1">
    <citation type="submission" date="2025-08" db="UniProtKB">
        <authorList>
            <consortium name="Ensembl"/>
        </authorList>
    </citation>
    <scope>IDENTIFICATION</scope>
</reference>
<keyword evidence="23" id="KW-1185">Reference proteome</keyword>
<evidence type="ECO:0000256" key="1">
    <source>
        <dbReference type="ARBA" id="ARBA00001947"/>
    </source>
</evidence>
<keyword evidence="10" id="KW-0862">Zinc</keyword>
<evidence type="ECO:0000256" key="16">
    <source>
        <dbReference type="ARBA" id="ARBA00040935"/>
    </source>
</evidence>
<name>A0A667HJN7_LYNCA</name>
<evidence type="ECO:0000256" key="19">
    <source>
        <dbReference type="ARBA" id="ARBA00048488"/>
    </source>
</evidence>
<reference evidence="22" key="2">
    <citation type="submission" date="2025-09" db="UniProtKB">
        <authorList>
            <consortium name="Ensembl"/>
        </authorList>
    </citation>
    <scope>IDENTIFICATION</scope>
</reference>
<keyword evidence="13" id="KW-0560">Oxidoreductase</keyword>
<evidence type="ECO:0000256" key="5">
    <source>
        <dbReference type="ARBA" id="ARBA00012498"/>
    </source>
</evidence>
<comment type="function">
    <text evidence="18">Methionine-sulfoxide reductase that specifically reduces methionine (R)-sulfoxide back to methionine. While in many cases, methionine oxidation is the result of random oxidation following oxidative stress, methionine oxidation is also a post-translational modification that takes place on specific residue. Acts as a regulator of actin assembly by reducing methionine (R)-sulfoxide mediated by MICALs (MICAL1, MICAL2 or MICAL3) on actin, thereby promoting filament repolymerization. Plays a role in innate immunity by reducing oxidized actin, leading to actin repolymerization in macrophages.</text>
</comment>
<evidence type="ECO:0000256" key="6">
    <source>
        <dbReference type="ARBA" id="ARBA00012499"/>
    </source>
</evidence>
<dbReference type="Proteomes" id="UP000472241">
    <property type="component" value="Unplaced"/>
</dbReference>